<evidence type="ECO:0000256" key="2">
    <source>
        <dbReference type="ARBA" id="ARBA00022801"/>
    </source>
</evidence>
<keyword evidence="3 4" id="KW-0326">Glycosidase</keyword>
<protein>
    <submittedName>
        <fullName evidence="5">Glycosyl hydrolase family 28 protein</fullName>
    </submittedName>
</protein>
<dbReference type="EMBL" id="CP139558">
    <property type="protein sequence ID" value="WPU95510.1"/>
    <property type="molecule type" value="Genomic_DNA"/>
</dbReference>
<gene>
    <name evidence="5" type="ORF">SNE25_08235</name>
</gene>
<dbReference type="InterPro" id="IPR006626">
    <property type="entry name" value="PbH1"/>
</dbReference>
<dbReference type="InterPro" id="IPR012334">
    <property type="entry name" value="Pectin_lyas_fold"/>
</dbReference>
<dbReference type="InterPro" id="IPR000743">
    <property type="entry name" value="Glyco_hydro_28"/>
</dbReference>
<dbReference type="InterPro" id="IPR051801">
    <property type="entry name" value="GH28_Enzymes"/>
</dbReference>
<evidence type="ECO:0000313" key="6">
    <source>
        <dbReference type="Proteomes" id="UP001324380"/>
    </source>
</evidence>
<comment type="similarity">
    <text evidence="1 4">Belongs to the glycosyl hydrolase 28 family.</text>
</comment>
<dbReference type="InterPro" id="IPR011050">
    <property type="entry name" value="Pectin_lyase_fold/virulence"/>
</dbReference>
<dbReference type="PANTHER" id="PTHR31339">
    <property type="entry name" value="PECTIN LYASE-RELATED"/>
    <property type="match status" value="1"/>
</dbReference>
<dbReference type="RefSeq" id="WP_321564620.1">
    <property type="nucleotide sequence ID" value="NZ_CP139558.1"/>
</dbReference>
<organism evidence="5 6">
    <name type="scientific">Mucilaginibacter sabulilitoris</name>
    <dbReference type="NCBI Taxonomy" id="1173583"/>
    <lineage>
        <taxon>Bacteria</taxon>
        <taxon>Pseudomonadati</taxon>
        <taxon>Bacteroidota</taxon>
        <taxon>Sphingobacteriia</taxon>
        <taxon>Sphingobacteriales</taxon>
        <taxon>Sphingobacteriaceae</taxon>
        <taxon>Mucilaginibacter</taxon>
    </lineage>
</organism>
<evidence type="ECO:0000256" key="1">
    <source>
        <dbReference type="ARBA" id="ARBA00008834"/>
    </source>
</evidence>
<dbReference type="PANTHER" id="PTHR31339:SF9">
    <property type="entry name" value="PLASMIN AND FIBRONECTIN-BINDING PROTEIN A"/>
    <property type="match status" value="1"/>
</dbReference>
<dbReference type="Proteomes" id="UP001324380">
    <property type="component" value="Chromosome"/>
</dbReference>
<sequence length="495" mass="53366">MKHIKQVGIIILLSISASLSYAQITYNILNYGAVKNDTGKLSTNAINKAIMVCNGKGGGRVVIPAGSYRSGTIMMLNNVELYLENGAILYASTDHKDFPKQKRPAYRSQKDAGGWYALIYAESANHISITGKGTIDGQGARQLPRPNPLNGDLDGRPRSILFISCNNVTVEGINMVSSGIWNQHYLNCEDVNVKGIYVFNHSTRNNDGIDIDDCRRFTLSDCVIDSDDDGIVLKSTGSAGCEDITISNCIVSSFCNAIKCGTESTGGFKNITVSNCVIKPSRNKEMPHYGQAMGVSGISLIIVDGGVMNGININNIVIEGTQCPIYVRLGNRARKHIDTAPLPGIGTMKNIQISNINAYNTGNYGSSITAVNGAVIENITLNNIQLNNQGGLEPGTFIESAANVSEAAAGYPQPTVWGNLPGYGLFIRNVKNINLSGIILTSLAPETRTPVIAVNADNIWMSNLKTDRSKQQTELQFSGVTNYRSDVAYQVETLH</sequence>
<keyword evidence="2 4" id="KW-0378">Hydrolase</keyword>
<accession>A0ABZ0TVN4</accession>
<dbReference type="SMART" id="SM00710">
    <property type="entry name" value="PbH1"/>
    <property type="match status" value="6"/>
</dbReference>
<dbReference type="SUPFAM" id="SSF51126">
    <property type="entry name" value="Pectin lyase-like"/>
    <property type="match status" value="1"/>
</dbReference>
<dbReference type="GO" id="GO:0016787">
    <property type="term" value="F:hydrolase activity"/>
    <property type="evidence" value="ECO:0007669"/>
    <property type="project" value="UniProtKB-KW"/>
</dbReference>
<evidence type="ECO:0000256" key="3">
    <source>
        <dbReference type="ARBA" id="ARBA00023295"/>
    </source>
</evidence>
<dbReference type="Gene3D" id="2.160.20.10">
    <property type="entry name" value="Single-stranded right-handed beta-helix, Pectin lyase-like"/>
    <property type="match status" value="1"/>
</dbReference>
<name>A0ABZ0TVN4_9SPHI</name>
<reference evidence="5 6" key="1">
    <citation type="submission" date="2023-11" db="EMBL/GenBank/DDBJ databases">
        <title>Analysis of the Genomes of Mucilaginibacter gossypii cycad 4 and M. sabulilitoris SNA2: microbes with the potential for plant growth promotion.</title>
        <authorList>
            <person name="Hirsch A.M."/>
            <person name="Humm E."/>
            <person name="Rubbi M."/>
            <person name="Del Vecchio G."/>
            <person name="Ha S.M."/>
            <person name="Pellegrini M."/>
            <person name="Gunsalus R.P."/>
        </authorList>
    </citation>
    <scope>NUCLEOTIDE SEQUENCE [LARGE SCALE GENOMIC DNA]</scope>
    <source>
        <strain evidence="5 6">SNA2</strain>
    </source>
</reference>
<keyword evidence="6" id="KW-1185">Reference proteome</keyword>
<dbReference type="Pfam" id="PF00295">
    <property type="entry name" value="Glyco_hydro_28"/>
    <property type="match status" value="1"/>
</dbReference>
<proteinExistence type="inferred from homology"/>
<evidence type="ECO:0000313" key="5">
    <source>
        <dbReference type="EMBL" id="WPU95510.1"/>
    </source>
</evidence>
<evidence type="ECO:0000256" key="4">
    <source>
        <dbReference type="RuleBase" id="RU361169"/>
    </source>
</evidence>